<organism evidence="2 3">
    <name type="scientific">Staphylococcus delphini</name>
    <dbReference type="NCBI Taxonomy" id="53344"/>
    <lineage>
        <taxon>Bacteria</taxon>
        <taxon>Bacillati</taxon>
        <taxon>Bacillota</taxon>
        <taxon>Bacilli</taxon>
        <taxon>Bacillales</taxon>
        <taxon>Staphylococcaceae</taxon>
        <taxon>Staphylococcus</taxon>
        <taxon>Staphylococcus intermedius group</taxon>
    </lineage>
</organism>
<dbReference type="Pfam" id="PF07099">
    <property type="entry name" value="DUF1361"/>
    <property type="match status" value="1"/>
</dbReference>
<name>A0A2A4GX90_9STAP</name>
<keyword evidence="1" id="KW-0472">Membrane</keyword>
<evidence type="ECO:0000313" key="3">
    <source>
        <dbReference type="Proteomes" id="UP000218335"/>
    </source>
</evidence>
<feature type="transmembrane region" description="Helical" evidence="1">
    <location>
        <begin position="181"/>
        <end position="199"/>
    </location>
</feature>
<protein>
    <recommendedName>
        <fullName evidence="4">DUF1361 domain-containing protein</fullName>
    </recommendedName>
</protein>
<evidence type="ECO:0000256" key="1">
    <source>
        <dbReference type="SAM" id="Phobius"/>
    </source>
</evidence>
<dbReference type="EMBL" id="MWUU01000008">
    <property type="protein sequence ID" value="PCF55063.1"/>
    <property type="molecule type" value="Genomic_DNA"/>
</dbReference>
<gene>
    <name evidence="2" type="ORF">B5C08_07215</name>
</gene>
<keyword evidence="1" id="KW-0812">Transmembrane</keyword>
<reference evidence="2 3" key="1">
    <citation type="journal article" date="2017" name="PLoS ONE">
        <title>Development of a real-time PCR for detection of Staphylococcus pseudintermedius using a novel automated comparison of whole-genome sequences.</title>
        <authorList>
            <person name="Verstappen K.M."/>
            <person name="Huijbregts L."/>
            <person name="Spaninks M."/>
            <person name="Wagenaar J.A."/>
            <person name="Fluit A.C."/>
            <person name="Duim B."/>
        </authorList>
    </citation>
    <scope>NUCLEOTIDE SEQUENCE [LARGE SCALE GENOMIC DNA]</scope>
    <source>
        <strain evidence="2 3">215070706401-1</strain>
    </source>
</reference>
<feature type="transmembrane region" description="Helical" evidence="1">
    <location>
        <begin position="132"/>
        <end position="151"/>
    </location>
</feature>
<feature type="transmembrane region" description="Helical" evidence="1">
    <location>
        <begin position="57"/>
        <end position="78"/>
    </location>
</feature>
<proteinExistence type="predicted"/>
<keyword evidence="1" id="KW-1133">Transmembrane helix</keyword>
<evidence type="ECO:0000313" key="2">
    <source>
        <dbReference type="EMBL" id="PCF55063.1"/>
    </source>
</evidence>
<dbReference type="InterPro" id="IPR009793">
    <property type="entry name" value="DUF1361"/>
</dbReference>
<dbReference type="Proteomes" id="UP000218335">
    <property type="component" value="Unassembled WGS sequence"/>
</dbReference>
<sequence>MKKARNRITTVSLAYHLLYIIIPNQLMFLTLNVSLAYIPLELAYLIKLFIPRRAFEWPLFIIYLLIFILMLPNTFYMVTDLIHLNQFTFNFLAELNLYEWFHFTLLISSVIFALYCYVLIVMEIYHLIQVTLLRIAALFGMMALNGLGIYVGRFLRFHSVHIINHPFSVIVSTLKALHLEALIFISFIILIQALLFLFVKGVRSRT</sequence>
<feature type="transmembrane region" description="Helical" evidence="1">
    <location>
        <begin position="28"/>
        <end position="50"/>
    </location>
</feature>
<accession>A0A2A4GX90</accession>
<evidence type="ECO:0008006" key="4">
    <source>
        <dbReference type="Google" id="ProtNLM"/>
    </source>
</evidence>
<comment type="caution">
    <text evidence="2">The sequence shown here is derived from an EMBL/GenBank/DDBJ whole genome shotgun (WGS) entry which is preliminary data.</text>
</comment>
<dbReference type="AlphaFoldDB" id="A0A2A4GX90"/>
<feature type="transmembrane region" description="Helical" evidence="1">
    <location>
        <begin position="98"/>
        <end position="120"/>
    </location>
</feature>